<dbReference type="Pfam" id="PF00646">
    <property type="entry name" value="F-box"/>
    <property type="match status" value="1"/>
</dbReference>
<dbReference type="EMBL" id="SDMP01000019">
    <property type="protein sequence ID" value="RYQ89601.1"/>
    <property type="molecule type" value="Genomic_DNA"/>
</dbReference>
<dbReference type="AlphaFoldDB" id="A0A444XIU8"/>
<sequence>MSDILPKRGDLPFLSDDIILKIFGKVDPKTVEKCKSLSKAWNSRLCTNLFIKQNYKKIKDRDRRVIVGIGSPPSDQNSMWCVRASVDTGRQFNFNVPIEINYYGFYSIIGSDHGVICLRISMGVSILGYLYGIPSPERGVLHQTKLASTAATLYLFMPLGIWKIVWNTTLCMYTSGTTLIAPCLGVFIVQWKGSGLMKVHLRVIFRSLDPNLLWTMASFIG</sequence>
<organism evidence="2 3">
    <name type="scientific">Arachis hypogaea</name>
    <name type="common">Peanut</name>
    <dbReference type="NCBI Taxonomy" id="3818"/>
    <lineage>
        <taxon>Eukaryota</taxon>
        <taxon>Viridiplantae</taxon>
        <taxon>Streptophyta</taxon>
        <taxon>Embryophyta</taxon>
        <taxon>Tracheophyta</taxon>
        <taxon>Spermatophyta</taxon>
        <taxon>Magnoliopsida</taxon>
        <taxon>eudicotyledons</taxon>
        <taxon>Gunneridae</taxon>
        <taxon>Pentapetalae</taxon>
        <taxon>rosids</taxon>
        <taxon>fabids</taxon>
        <taxon>Fabales</taxon>
        <taxon>Fabaceae</taxon>
        <taxon>Papilionoideae</taxon>
        <taxon>50 kb inversion clade</taxon>
        <taxon>dalbergioids sensu lato</taxon>
        <taxon>Dalbergieae</taxon>
        <taxon>Pterocarpus clade</taxon>
        <taxon>Arachis</taxon>
    </lineage>
</organism>
<comment type="caution">
    <text evidence="2">The sequence shown here is derived from an EMBL/GenBank/DDBJ whole genome shotgun (WGS) entry which is preliminary data.</text>
</comment>
<protein>
    <recommendedName>
        <fullName evidence="1">F-box domain-containing protein</fullName>
    </recommendedName>
</protein>
<keyword evidence="3" id="KW-1185">Reference proteome</keyword>
<gene>
    <name evidence="2" type="ORF">Ahy_B09g096158</name>
</gene>
<evidence type="ECO:0000259" key="1">
    <source>
        <dbReference type="Pfam" id="PF00646"/>
    </source>
</evidence>
<dbReference type="Proteomes" id="UP000289738">
    <property type="component" value="Chromosome B09"/>
</dbReference>
<dbReference type="SUPFAM" id="SSF81383">
    <property type="entry name" value="F-box domain"/>
    <property type="match status" value="1"/>
</dbReference>
<name>A0A444XIU8_ARAHY</name>
<reference evidence="2 3" key="1">
    <citation type="submission" date="2019-01" db="EMBL/GenBank/DDBJ databases">
        <title>Sequencing of cultivated peanut Arachis hypogaea provides insights into genome evolution and oil improvement.</title>
        <authorList>
            <person name="Chen X."/>
        </authorList>
    </citation>
    <scope>NUCLEOTIDE SEQUENCE [LARGE SCALE GENOMIC DNA]</scope>
    <source>
        <strain evidence="3">cv. Fuhuasheng</strain>
        <tissue evidence="2">Leaves</tissue>
    </source>
</reference>
<evidence type="ECO:0000313" key="3">
    <source>
        <dbReference type="Proteomes" id="UP000289738"/>
    </source>
</evidence>
<dbReference type="InterPro" id="IPR036047">
    <property type="entry name" value="F-box-like_dom_sf"/>
</dbReference>
<evidence type="ECO:0000313" key="2">
    <source>
        <dbReference type="EMBL" id="RYQ89601.1"/>
    </source>
</evidence>
<accession>A0A444XIU8</accession>
<feature type="domain" description="F-box" evidence="1">
    <location>
        <begin position="14"/>
        <end position="48"/>
    </location>
</feature>
<dbReference type="InterPro" id="IPR001810">
    <property type="entry name" value="F-box_dom"/>
</dbReference>
<proteinExistence type="predicted"/>